<comment type="caution">
    <text evidence="1">The sequence shown here is derived from an EMBL/GenBank/DDBJ whole genome shotgun (WGS) entry which is preliminary data.</text>
</comment>
<protein>
    <submittedName>
        <fullName evidence="1">Uncharacterized protein</fullName>
    </submittedName>
</protein>
<gene>
    <name evidence="1" type="ORF">MRB53_002801</name>
</gene>
<sequence>MTALSKQDNSARTALHYAACANYSEIVDMLLENHSSAAYILDNDGYSPLHIAVALDIGKQFYRCLITALMLWSGTTREGGLLFTSLSFVTAAWRDCLKNS</sequence>
<dbReference type="Proteomes" id="UP001234297">
    <property type="component" value="Chromosome 1"/>
</dbReference>
<reference evidence="1 2" key="1">
    <citation type="journal article" date="2022" name="Hortic Res">
        <title>A haplotype resolved chromosomal level avocado genome allows analysis of novel avocado genes.</title>
        <authorList>
            <person name="Nath O."/>
            <person name="Fletcher S.J."/>
            <person name="Hayward A."/>
            <person name="Shaw L.M."/>
            <person name="Masouleh A.K."/>
            <person name="Furtado A."/>
            <person name="Henry R.J."/>
            <person name="Mitter N."/>
        </authorList>
    </citation>
    <scope>NUCLEOTIDE SEQUENCE [LARGE SCALE GENOMIC DNA]</scope>
    <source>
        <strain evidence="2">cv. Hass</strain>
    </source>
</reference>
<evidence type="ECO:0000313" key="2">
    <source>
        <dbReference type="Proteomes" id="UP001234297"/>
    </source>
</evidence>
<keyword evidence="2" id="KW-1185">Reference proteome</keyword>
<evidence type="ECO:0000313" key="1">
    <source>
        <dbReference type="EMBL" id="KAJ8649778.1"/>
    </source>
</evidence>
<name>A0ACC2MVW4_PERAE</name>
<accession>A0ACC2MVW4</accession>
<organism evidence="1 2">
    <name type="scientific">Persea americana</name>
    <name type="common">Avocado</name>
    <dbReference type="NCBI Taxonomy" id="3435"/>
    <lineage>
        <taxon>Eukaryota</taxon>
        <taxon>Viridiplantae</taxon>
        <taxon>Streptophyta</taxon>
        <taxon>Embryophyta</taxon>
        <taxon>Tracheophyta</taxon>
        <taxon>Spermatophyta</taxon>
        <taxon>Magnoliopsida</taxon>
        <taxon>Magnoliidae</taxon>
        <taxon>Laurales</taxon>
        <taxon>Lauraceae</taxon>
        <taxon>Persea</taxon>
    </lineage>
</organism>
<dbReference type="EMBL" id="CM056809">
    <property type="protein sequence ID" value="KAJ8649778.1"/>
    <property type="molecule type" value="Genomic_DNA"/>
</dbReference>
<proteinExistence type="predicted"/>